<feature type="region of interest" description="Disordered" evidence="1">
    <location>
        <begin position="1"/>
        <end position="56"/>
    </location>
</feature>
<dbReference type="OrthoDB" id="3719819at2"/>
<dbReference type="InterPro" id="IPR015943">
    <property type="entry name" value="WD40/YVTN_repeat-like_dom_sf"/>
</dbReference>
<dbReference type="SUPFAM" id="SSF50998">
    <property type="entry name" value="Quinoprotein alcohol dehydrogenase-like"/>
    <property type="match status" value="1"/>
</dbReference>
<keyword evidence="5" id="KW-1185">Reference proteome</keyword>
<dbReference type="InterPro" id="IPR002372">
    <property type="entry name" value="PQQ_rpt_dom"/>
</dbReference>
<dbReference type="AlphaFoldDB" id="A0A3M0G596"/>
<dbReference type="Proteomes" id="UP000275256">
    <property type="component" value="Unassembled WGS sequence"/>
</dbReference>
<dbReference type="Pfam" id="PF13360">
    <property type="entry name" value="PQQ_2"/>
    <property type="match status" value="1"/>
</dbReference>
<name>A0A3M0G596_9ACTN</name>
<dbReference type="RefSeq" id="WP_121901494.1">
    <property type="nucleotide sequence ID" value="NZ_REFW01000002.1"/>
</dbReference>
<dbReference type="Gene3D" id="2.130.10.10">
    <property type="entry name" value="YVTN repeat-like/Quinoprotein amine dehydrogenase"/>
    <property type="match status" value="1"/>
</dbReference>
<evidence type="ECO:0000256" key="2">
    <source>
        <dbReference type="SAM" id="Phobius"/>
    </source>
</evidence>
<comment type="caution">
    <text evidence="4">The sequence shown here is derived from an EMBL/GenBank/DDBJ whole genome shotgun (WGS) entry which is preliminary data.</text>
</comment>
<organism evidence="4 5">
    <name type="scientific">Tessaracoccus antarcticus</name>
    <dbReference type="NCBI Taxonomy" id="2479848"/>
    <lineage>
        <taxon>Bacteria</taxon>
        <taxon>Bacillati</taxon>
        <taxon>Actinomycetota</taxon>
        <taxon>Actinomycetes</taxon>
        <taxon>Propionibacteriales</taxon>
        <taxon>Propionibacteriaceae</taxon>
        <taxon>Tessaracoccus</taxon>
    </lineage>
</organism>
<sequence length="483" mass="52557">MTPRARGEDPHRPFRRPRPGDPTFAAPPSTPPPGLPEHHGAPTDAEPEVDRPGHAQRPGRLSALIVGLLAVVVALVLTLVLLQPHAPGLAAPAPSVVDFATAPEIAWAADGGHECQYSSSEDHAILSEVGRVWSLDLQTGDTLWDVDLPGHWGVTCLPGAHLVAALEYVDKDPGPVLRATFFDAATGAQRAELSDTTLRHVVPIGAMIGLVDDDNVLTAVEPDDLATPIWSRQLPGSPAEADTLSVRQIDDATLQIHYSTGDGYPLLYTSFFSMADGRTPSWVRGTATDLHFYTRVGDVVVWDRHDEEEGTTVLDLRGRELWKTEVGSLTPLGAHLYRWAPPTSSPDSGVQELREVDPRTGSPLTTDVFESPPGWVYPLPQGNLGVLHHQTLTFLDRHLHEVGTMPADPYAVTLHGTESLYIGENMYESGDREDEPRIVAIDPSDARTVWTLELNPGQELHRMGRHLIVRDGDATLHGLMDRP</sequence>
<dbReference type="InterPro" id="IPR011047">
    <property type="entry name" value="Quinoprotein_ADH-like_sf"/>
</dbReference>
<keyword evidence="2" id="KW-0812">Transmembrane</keyword>
<feature type="domain" description="Pyrrolo-quinoline quinone repeat" evidence="3">
    <location>
        <begin position="130"/>
        <end position="262"/>
    </location>
</feature>
<evidence type="ECO:0000259" key="3">
    <source>
        <dbReference type="Pfam" id="PF13360"/>
    </source>
</evidence>
<feature type="region of interest" description="Disordered" evidence="1">
    <location>
        <begin position="343"/>
        <end position="367"/>
    </location>
</feature>
<evidence type="ECO:0000313" key="5">
    <source>
        <dbReference type="Proteomes" id="UP000275256"/>
    </source>
</evidence>
<gene>
    <name evidence="4" type="ORF">EAX62_09885</name>
</gene>
<dbReference type="EMBL" id="REFW01000002">
    <property type="protein sequence ID" value="RMB60014.1"/>
    <property type="molecule type" value="Genomic_DNA"/>
</dbReference>
<protein>
    <recommendedName>
        <fullName evidence="3">Pyrrolo-quinoline quinone repeat domain-containing protein</fullName>
    </recommendedName>
</protein>
<accession>A0A3M0G596</accession>
<reference evidence="4 5" key="1">
    <citation type="submission" date="2018-10" db="EMBL/GenBank/DDBJ databases">
        <title>Tessaracoccus antarcticuss sp. nov., isolated from sediment.</title>
        <authorList>
            <person name="Zhou L.Y."/>
            <person name="Du Z.J."/>
        </authorList>
    </citation>
    <scope>NUCLEOTIDE SEQUENCE [LARGE SCALE GENOMIC DNA]</scope>
    <source>
        <strain evidence="4 5">JDX10</strain>
    </source>
</reference>
<evidence type="ECO:0000256" key="1">
    <source>
        <dbReference type="SAM" id="MobiDB-lite"/>
    </source>
</evidence>
<feature type="transmembrane region" description="Helical" evidence="2">
    <location>
        <begin position="61"/>
        <end position="82"/>
    </location>
</feature>
<proteinExistence type="predicted"/>
<evidence type="ECO:0000313" key="4">
    <source>
        <dbReference type="EMBL" id="RMB60014.1"/>
    </source>
</evidence>
<keyword evidence="2" id="KW-1133">Transmembrane helix</keyword>
<keyword evidence="2" id="KW-0472">Membrane</keyword>
<feature type="compositionally biased region" description="Basic and acidic residues" evidence="1">
    <location>
        <begin position="1"/>
        <end position="12"/>
    </location>
</feature>